<protein>
    <submittedName>
        <fullName evidence="3">SDR family oxidoreductase</fullName>
    </submittedName>
</protein>
<dbReference type="InterPro" id="IPR036291">
    <property type="entry name" value="NAD(P)-bd_dom_sf"/>
</dbReference>
<evidence type="ECO:0000313" key="6">
    <source>
        <dbReference type="Proteomes" id="UP000275024"/>
    </source>
</evidence>
<dbReference type="AlphaFoldDB" id="A0A3A9VV38"/>
<dbReference type="PANTHER" id="PTHR42879">
    <property type="entry name" value="3-OXOACYL-(ACYL-CARRIER-PROTEIN) REDUCTASE"/>
    <property type="match status" value="1"/>
</dbReference>
<dbReference type="Proteomes" id="UP000268652">
    <property type="component" value="Unassembled WGS sequence"/>
</dbReference>
<accession>A0A3A9VV38</accession>
<dbReference type="Pfam" id="PF13561">
    <property type="entry name" value="adh_short_C2"/>
    <property type="match status" value="1"/>
</dbReference>
<keyword evidence="5" id="KW-1185">Reference proteome</keyword>
<dbReference type="OrthoDB" id="8959163at2"/>
<dbReference type="EMBL" id="RBDX01000032">
    <property type="protein sequence ID" value="RKN04768.1"/>
    <property type="molecule type" value="Genomic_DNA"/>
</dbReference>
<comment type="caution">
    <text evidence="3">The sequence shown here is derived from an EMBL/GenBank/DDBJ whole genome shotgun (WGS) entry which is preliminary data.</text>
</comment>
<dbReference type="RefSeq" id="WP_120699742.1">
    <property type="nucleotide sequence ID" value="NZ_RBDX01000032.1"/>
</dbReference>
<dbReference type="GO" id="GO:0032787">
    <property type="term" value="P:monocarboxylic acid metabolic process"/>
    <property type="evidence" value="ECO:0007669"/>
    <property type="project" value="UniProtKB-ARBA"/>
</dbReference>
<dbReference type="SUPFAM" id="SSF51735">
    <property type="entry name" value="NAD(P)-binding Rossmann-fold domains"/>
    <property type="match status" value="1"/>
</dbReference>
<evidence type="ECO:0000313" key="5">
    <source>
        <dbReference type="Proteomes" id="UP000268652"/>
    </source>
</evidence>
<dbReference type="PRINTS" id="PR00080">
    <property type="entry name" value="SDRFAMILY"/>
</dbReference>
<gene>
    <name evidence="4" type="ORF">D7318_26540</name>
    <name evidence="3" type="ORF">D7319_27495</name>
</gene>
<comment type="similarity">
    <text evidence="1">Belongs to the short-chain dehydrogenases/reductases (SDR) family.</text>
</comment>
<dbReference type="EMBL" id="RBDY01000029">
    <property type="protein sequence ID" value="RKN15974.1"/>
    <property type="molecule type" value="Genomic_DNA"/>
</dbReference>
<dbReference type="PROSITE" id="PS00061">
    <property type="entry name" value="ADH_SHORT"/>
    <property type="match status" value="1"/>
</dbReference>
<dbReference type="Gene3D" id="3.40.50.720">
    <property type="entry name" value="NAD(P)-binding Rossmann-like Domain"/>
    <property type="match status" value="1"/>
</dbReference>
<organism evidence="3 6">
    <name type="scientific">Streptomyces radicis</name>
    <dbReference type="NCBI Taxonomy" id="1750517"/>
    <lineage>
        <taxon>Bacteria</taxon>
        <taxon>Bacillati</taxon>
        <taxon>Actinomycetota</taxon>
        <taxon>Actinomycetes</taxon>
        <taxon>Kitasatosporales</taxon>
        <taxon>Streptomycetaceae</taxon>
        <taxon>Streptomyces</taxon>
    </lineage>
</organism>
<sequence length="261" mass="26598">MGTSLSEGFEGKRALVAGGTSGTGRAVVARLAAAGATVLVTARRPADDTDPDTFVGGDISTAEGAADVVDAVLERLGGVDVLVTTVGGSDAPAGGFAALTEDIWLAEMQLNLLGAVRLDRGLLPGMIERGSGAIVHVTSIQSRMPLYDSTLGYAAAKAGLTTYSKGLAKEVAPRGVRVNCVAPGFIRTESAERLVDRVSQRLDGDREAALGELMDSLGGIPIGRPSEPEEVAELVAFLASDRAASISGVEYTIDGGTVATV</sequence>
<evidence type="ECO:0000256" key="2">
    <source>
        <dbReference type="ARBA" id="ARBA00023002"/>
    </source>
</evidence>
<dbReference type="Proteomes" id="UP000275024">
    <property type="component" value="Unassembled WGS sequence"/>
</dbReference>
<dbReference type="InterPro" id="IPR002347">
    <property type="entry name" value="SDR_fam"/>
</dbReference>
<dbReference type="FunFam" id="3.40.50.720:FF:000084">
    <property type="entry name" value="Short-chain dehydrogenase reductase"/>
    <property type="match status" value="1"/>
</dbReference>
<dbReference type="NCBIfam" id="NF005095">
    <property type="entry name" value="PRK06523.1"/>
    <property type="match status" value="1"/>
</dbReference>
<dbReference type="InterPro" id="IPR050259">
    <property type="entry name" value="SDR"/>
</dbReference>
<dbReference type="GO" id="GO:0016491">
    <property type="term" value="F:oxidoreductase activity"/>
    <property type="evidence" value="ECO:0007669"/>
    <property type="project" value="UniProtKB-KW"/>
</dbReference>
<evidence type="ECO:0000256" key="1">
    <source>
        <dbReference type="ARBA" id="ARBA00006484"/>
    </source>
</evidence>
<reference evidence="5 6" key="1">
    <citation type="submission" date="2018-09" db="EMBL/GenBank/DDBJ databases">
        <title>Streptomyces sp. nov. DS1-2, an endophytic actinomycete isolated from roots of Dendrobium scabrilingue.</title>
        <authorList>
            <person name="Kuncharoen N."/>
            <person name="Kudo T."/>
            <person name="Ohkuma M."/>
            <person name="Yuki M."/>
            <person name="Tanasupawat S."/>
        </authorList>
    </citation>
    <scope>NUCLEOTIDE SEQUENCE [LARGE SCALE GENOMIC DNA]</scope>
    <source>
        <strain evidence="3 6">AZ1-7</strain>
        <strain evidence="4 5">DS1-2</strain>
    </source>
</reference>
<name>A0A3A9VV38_9ACTN</name>
<dbReference type="InterPro" id="IPR020904">
    <property type="entry name" value="Sc_DH/Rdtase_CS"/>
</dbReference>
<dbReference type="PRINTS" id="PR00081">
    <property type="entry name" value="GDHRDH"/>
</dbReference>
<evidence type="ECO:0000313" key="4">
    <source>
        <dbReference type="EMBL" id="RKN15974.1"/>
    </source>
</evidence>
<keyword evidence="2" id="KW-0560">Oxidoreductase</keyword>
<evidence type="ECO:0000313" key="3">
    <source>
        <dbReference type="EMBL" id="RKN04768.1"/>
    </source>
</evidence>
<dbReference type="PANTHER" id="PTHR42879:SF6">
    <property type="entry name" value="NADPH-DEPENDENT REDUCTASE BACG"/>
    <property type="match status" value="1"/>
</dbReference>
<proteinExistence type="inferred from homology"/>